<dbReference type="Proteomes" id="UP001515641">
    <property type="component" value="Unassembled WGS sequence"/>
</dbReference>
<dbReference type="EMBL" id="JAAOMA010000042">
    <property type="protein sequence ID" value="NHR07792.1"/>
    <property type="molecule type" value="Genomic_DNA"/>
</dbReference>
<reference evidence="1 2" key="1">
    <citation type="submission" date="2020-03" db="EMBL/GenBank/DDBJ databases">
        <title>Draft genome sequence of environmentally isolated cultures.</title>
        <authorList>
            <person name="Wilson H.S."/>
            <person name="De Leon M.E."/>
        </authorList>
    </citation>
    <scope>NUCLEOTIDE SEQUENCE [LARGE SCALE GENOMIC DNA]</scope>
    <source>
        <strain evidence="1 2">HSC-31F16</strain>
    </source>
</reference>
<sequence>MEASLIGVQDRGLSARNWAAIDRVGRAAHLPKPISKLVYDNIDVLRKDLQVTLEVQQRLGVTNTPSVSVAGTYIITPEFTAGDSKMFSQLVNAVISMSY</sequence>
<comment type="caution">
    <text evidence="1">The sequence shown here is derived from an EMBL/GenBank/DDBJ whole genome shotgun (WGS) entry which is preliminary data.</text>
</comment>
<gene>
    <name evidence="1" type="ORF">HA052_21615</name>
</gene>
<protein>
    <recommendedName>
        <fullName evidence="3">Thioredoxin-like fold domain-containing protein</fullName>
    </recommendedName>
</protein>
<organism evidence="1 2">
    <name type="scientific">Chromobacterium fluminis</name>
    <dbReference type="NCBI Taxonomy" id="3044269"/>
    <lineage>
        <taxon>Bacteria</taxon>
        <taxon>Pseudomonadati</taxon>
        <taxon>Pseudomonadota</taxon>
        <taxon>Betaproteobacteria</taxon>
        <taxon>Neisseriales</taxon>
        <taxon>Chromobacteriaceae</taxon>
        <taxon>Chromobacterium</taxon>
    </lineage>
</organism>
<evidence type="ECO:0000313" key="1">
    <source>
        <dbReference type="EMBL" id="NHR07792.1"/>
    </source>
</evidence>
<keyword evidence="2" id="KW-1185">Reference proteome</keyword>
<evidence type="ECO:0000313" key="2">
    <source>
        <dbReference type="Proteomes" id="UP001515641"/>
    </source>
</evidence>
<evidence type="ECO:0008006" key="3">
    <source>
        <dbReference type="Google" id="ProtNLM"/>
    </source>
</evidence>
<accession>A0ABX0L7J8</accession>
<proteinExistence type="predicted"/>
<name>A0ABX0L7J8_9NEIS</name>